<comment type="caution">
    <text evidence="2">The sequence shown here is derived from an EMBL/GenBank/DDBJ whole genome shotgun (WGS) entry which is preliminary data.</text>
</comment>
<organism evidence="2 3">
    <name type="scientific">Candidatus Berkiella cookevillensis</name>
    <dbReference type="NCBI Taxonomy" id="437022"/>
    <lineage>
        <taxon>Bacteria</taxon>
        <taxon>Pseudomonadati</taxon>
        <taxon>Pseudomonadota</taxon>
        <taxon>Gammaproteobacteria</taxon>
        <taxon>Candidatus Berkiellales</taxon>
        <taxon>Candidatus Berkiellaceae</taxon>
        <taxon>Candidatus Berkiella</taxon>
    </lineage>
</organism>
<gene>
    <name evidence="2" type="ORF">CC99x_011330</name>
</gene>
<feature type="transmembrane region" description="Helical" evidence="1">
    <location>
        <begin position="47"/>
        <end position="65"/>
    </location>
</feature>
<dbReference type="Proteomes" id="UP000051494">
    <property type="component" value="Unassembled WGS sequence"/>
</dbReference>
<keyword evidence="1" id="KW-0812">Transmembrane</keyword>
<proteinExistence type="predicted"/>
<sequence length="162" mass="18024">MMKKIYSQQMIFQVDAQPPSNQSVYKIHEDCEVDAGNNPENSSVKGIYAFFCLLCSLIFYINPVIAKPETMNMTGVQYQGVITMLDPEAGQIDINQKPFALATPLRVTTADKTIVNTSVLASGQLVEFWLDGQAAKQNTELPYATIHQLRIISDVNPQTITH</sequence>
<reference evidence="2" key="1">
    <citation type="journal article" date="2016" name="Genome Announc.">
        <title>Draft Genome Sequences of Two Novel Amoeba-Resistant Intranuclear Bacteria, 'Candidatus Berkiella cookevillensis' and 'Candidatus Berkiella aquae'.</title>
        <authorList>
            <person name="Mehari Y.T."/>
            <person name="Arivett B.A."/>
            <person name="Farone A.L."/>
            <person name="Gunderson J.H."/>
            <person name="Farone M.B."/>
        </authorList>
    </citation>
    <scope>NUCLEOTIDE SEQUENCE</scope>
    <source>
        <strain evidence="2">CC99</strain>
    </source>
</reference>
<evidence type="ECO:0000313" key="2">
    <source>
        <dbReference type="EMBL" id="MCS5709487.1"/>
    </source>
</evidence>
<evidence type="ECO:0000313" key="3">
    <source>
        <dbReference type="Proteomes" id="UP000051494"/>
    </source>
</evidence>
<reference evidence="2" key="2">
    <citation type="submission" date="2021-06" db="EMBL/GenBank/DDBJ databases">
        <title>Genomic Description and Analysis of Intracellular Bacteria, Candidatus Berkiella cookevillensis and Candidatus Berkiella aquae.</title>
        <authorList>
            <person name="Kidane D.T."/>
            <person name="Mehari Y.T."/>
            <person name="Rice F.C."/>
            <person name="Arivett B.A."/>
            <person name="Farone A.L."/>
            <person name="Berk S.G."/>
            <person name="Farone M.B."/>
        </authorList>
    </citation>
    <scope>NUCLEOTIDE SEQUENCE</scope>
    <source>
        <strain evidence="2">CC99</strain>
    </source>
</reference>
<accession>A0AAE3L5D1</accession>
<keyword evidence="3" id="KW-1185">Reference proteome</keyword>
<name>A0AAE3L5D1_9GAMM</name>
<dbReference type="RefSeq" id="WP_141651887.1">
    <property type="nucleotide sequence ID" value="NZ_LKHV02000001.1"/>
</dbReference>
<dbReference type="EMBL" id="LKHV02000001">
    <property type="protein sequence ID" value="MCS5709487.1"/>
    <property type="molecule type" value="Genomic_DNA"/>
</dbReference>
<keyword evidence="1" id="KW-0472">Membrane</keyword>
<evidence type="ECO:0008006" key="4">
    <source>
        <dbReference type="Google" id="ProtNLM"/>
    </source>
</evidence>
<dbReference type="AlphaFoldDB" id="A0AAE3L5D1"/>
<protein>
    <recommendedName>
        <fullName evidence="4">DUF5666 domain-containing protein</fullName>
    </recommendedName>
</protein>
<keyword evidence="1" id="KW-1133">Transmembrane helix</keyword>
<evidence type="ECO:0000256" key="1">
    <source>
        <dbReference type="SAM" id="Phobius"/>
    </source>
</evidence>